<dbReference type="InterPro" id="IPR039657">
    <property type="entry name" value="Dimethylallyltransferase"/>
</dbReference>
<evidence type="ECO:0000313" key="6">
    <source>
        <dbReference type="EnsemblPlants" id="AUR62040283-RA:cds"/>
    </source>
</evidence>
<sequence length="297" mass="33716">MQLSIARDKVVVILGPTASGKSRLSVEIASIFPSEIINSDKIQVYKGLDITSNKISLEEQLGVPHHLLGNIDSSSHDEISTAQYRSWASLLISEINNRGNLPIVVGGSNSFVYSLVAKQFNPNVDIFFESSQGCFELRYDCCFLWVYVSPHILNKYIDKRVNDMLEKGMLNELAEFHLSEKMGKHQPYKGLAKAIGVQEFEEYFKRYASETNVLEGDKVQRRMYEEAVKAIKENTCELARRQAKKINFLKTKGWNITILDGTYSIQALMDGSKSWFDIWETQVLKPSVKIVKSFLKA</sequence>
<dbReference type="OMA" id="PMTVCMD"/>
<keyword evidence="5" id="KW-0067">ATP-binding</keyword>
<keyword evidence="7" id="KW-1185">Reference proteome</keyword>
<dbReference type="OrthoDB" id="775260at2759"/>
<dbReference type="GO" id="GO:0005739">
    <property type="term" value="C:mitochondrion"/>
    <property type="evidence" value="ECO:0007669"/>
    <property type="project" value="TreeGrafter"/>
</dbReference>
<dbReference type="KEGG" id="cqi:110721064"/>
<protein>
    <submittedName>
        <fullName evidence="6">Uncharacterized protein</fullName>
    </submittedName>
</protein>
<gene>
    <name evidence="6" type="primary">LOC110721064</name>
</gene>
<dbReference type="GO" id="GO:0006400">
    <property type="term" value="P:tRNA modification"/>
    <property type="evidence" value="ECO:0007669"/>
    <property type="project" value="TreeGrafter"/>
</dbReference>
<reference evidence="6" key="2">
    <citation type="submission" date="2021-03" db="UniProtKB">
        <authorList>
            <consortium name="EnsemblPlants"/>
        </authorList>
    </citation>
    <scope>IDENTIFICATION</scope>
</reference>
<dbReference type="Gene3D" id="3.40.50.300">
    <property type="entry name" value="P-loop containing nucleotide triphosphate hydrolases"/>
    <property type="match status" value="1"/>
</dbReference>
<proteinExistence type="inferred from homology"/>
<dbReference type="SUPFAM" id="SSF52540">
    <property type="entry name" value="P-loop containing nucleoside triphosphate hydrolases"/>
    <property type="match status" value="1"/>
</dbReference>
<dbReference type="PANTHER" id="PTHR11088:SF86">
    <property type="entry name" value="ADENYLATE ISOPENTENYLTRANSFERASE 4-RELATED"/>
    <property type="match status" value="1"/>
</dbReference>
<name>A0A803N4G7_CHEQI</name>
<organism evidence="6 7">
    <name type="scientific">Chenopodium quinoa</name>
    <name type="common">Quinoa</name>
    <dbReference type="NCBI Taxonomy" id="63459"/>
    <lineage>
        <taxon>Eukaryota</taxon>
        <taxon>Viridiplantae</taxon>
        <taxon>Streptophyta</taxon>
        <taxon>Embryophyta</taxon>
        <taxon>Tracheophyta</taxon>
        <taxon>Spermatophyta</taxon>
        <taxon>Magnoliopsida</taxon>
        <taxon>eudicotyledons</taxon>
        <taxon>Gunneridae</taxon>
        <taxon>Pentapetalae</taxon>
        <taxon>Caryophyllales</taxon>
        <taxon>Chenopodiaceae</taxon>
        <taxon>Chenopodioideae</taxon>
        <taxon>Atripliceae</taxon>
        <taxon>Chenopodium</taxon>
    </lineage>
</organism>
<dbReference type="Pfam" id="PF01715">
    <property type="entry name" value="IPPT"/>
    <property type="match status" value="2"/>
</dbReference>
<reference evidence="6" key="1">
    <citation type="journal article" date="2017" name="Nature">
        <title>The genome of Chenopodium quinoa.</title>
        <authorList>
            <person name="Jarvis D.E."/>
            <person name="Ho Y.S."/>
            <person name="Lightfoot D.J."/>
            <person name="Schmoeckel S.M."/>
            <person name="Li B."/>
            <person name="Borm T.J.A."/>
            <person name="Ohyanagi H."/>
            <person name="Mineta K."/>
            <person name="Michell C.T."/>
            <person name="Saber N."/>
            <person name="Kharbatia N.M."/>
            <person name="Rupper R.R."/>
            <person name="Sharp A.R."/>
            <person name="Dally N."/>
            <person name="Boughton B.A."/>
            <person name="Woo Y.H."/>
            <person name="Gao G."/>
            <person name="Schijlen E.G.W.M."/>
            <person name="Guo X."/>
            <person name="Momin A.A."/>
            <person name="Negrao S."/>
            <person name="Al-Babili S."/>
            <person name="Gehring C."/>
            <person name="Roessner U."/>
            <person name="Jung C."/>
            <person name="Murphy K."/>
            <person name="Arold S.T."/>
            <person name="Gojobori T."/>
            <person name="van der Linden C.G."/>
            <person name="van Loo E.N."/>
            <person name="Jellen E.N."/>
            <person name="Maughan P.J."/>
            <person name="Tester M."/>
        </authorList>
    </citation>
    <scope>NUCLEOTIDE SEQUENCE [LARGE SCALE GENOMIC DNA]</scope>
    <source>
        <strain evidence="6">cv. PI 614886</strain>
    </source>
</reference>
<evidence type="ECO:0000313" key="7">
    <source>
        <dbReference type="Proteomes" id="UP000596660"/>
    </source>
</evidence>
<evidence type="ECO:0000256" key="1">
    <source>
        <dbReference type="ARBA" id="ARBA00005842"/>
    </source>
</evidence>
<accession>A0A803N4G7</accession>
<dbReference type="PANTHER" id="PTHR11088">
    <property type="entry name" value="TRNA DIMETHYLALLYLTRANSFERASE"/>
    <property type="match status" value="1"/>
</dbReference>
<keyword evidence="4" id="KW-0547">Nucleotide-binding</keyword>
<comment type="similarity">
    <text evidence="1">Belongs to the IPP transferase family.</text>
</comment>
<dbReference type="Gene3D" id="1.10.287.890">
    <property type="entry name" value="Crystal structure of tRNA isopentenylpyrophosphate transferase (bh2366) domain"/>
    <property type="match status" value="1"/>
</dbReference>
<evidence type="ECO:0000256" key="4">
    <source>
        <dbReference type="ARBA" id="ARBA00022741"/>
    </source>
</evidence>
<evidence type="ECO:0000256" key="2">
    <source>
        <dbReference type="ARBA" id="ARBA00022679"/>
    </source>
</evidence>
<evidence type="ECO:0000256" key="5">
    <source>
        <dbReference type="ARBA" id="ARBA00022840"/>
    </source>
</evidence>
<dbReference type="EnsemblPlants" id="AUR62040283-RA">
    <property type="protein sequence ID" value="AUR62040283-RA:cds"/>
    <property type="gene ID" value="AUR62040283"/>
</dbReference>
<dbReference type="GeneID" id="110721064"/>
<dbReference type="Proteomes" id="UP000596660">
    <property type="component" value="Unplaced"/>
</dbReference>
<keyword evidence="3" id="KW-0203">Cytokinin biosynthesis</keyword>
<dbReference type="Gramene" id="AUR62040283-RA">
    <property type="protein sequence ID" value="AUR62040283-RA:cds"/>
    <property type="gene ID" value="AUR62040283"/>
</dbReference>
<dbReference type="InterPro" id="IPR027417">
    <property type="entry name" value="P-loop_NTPase"/>
</dbReference>
<dbReference type="RefSeq" id="XP_021755871.1">
    <property type="nucleotide sequence ID" value="XM_021900179.1"/>
</dbReference>
<keyword evidence="2" id="KW-0808">Transferase</keyword>
<dbReference type="GO" id="GO:0005524">
    <property type="term" value="F:ATP binding"/>
    <property type="evidence" value="ECO:0007669"/>
    <property type="project" value="UniProtKB-KW"/>
</dbReference>
<dbReference type="GO" id="GO:0052381">
    <property type="term" value="F:tRNA dimethylallyltransferase activity"/>
    <property type="evidence" value="ECO:0007669"/>
    <property type="project" value="TreeGrafter"/>
</dbReference>
<dbReference type="AlphaFoldDB" id="A0A803N4G7"/>
<dbReference type="GO" id="GO:0009691">
    <property type="term" value="P:cytokinin biosynthetic process"/>
    <property type="evidence" value="ECO:0007669"/>
    <property type="project" value="UniProtKB-KW"/>
</dbReference>
<evidence type="ECO:0000256" key="3">
    <source>
        <dbReference type="ARBA" id="ARBA00022712"/>
    </source>
</evidence>
<dbReference type="GO" id="GO:0009824">
    <property type="term" value="F:AMP dimethylallyltransferase activity"/>
    <property type="evidence" value="ECO:0007669"/>
    <property type="project" value="TreeGrafter"/>
</dbReference>